<proteinExistence type="predicted"/>
<name>A0A2J6RYF5_HYAVF</name>
<evidence type="ECO:0000313" key="2">
    <source>
        <dbReference type="Proteomes" id="UP000235786"/>
    </source>
</evidence>
<sequence length="152" mass="16752">MGTFLPCPQAVALAYAARKPRAQPSGISKVISEMSRDAGGPGIGINDFGFRVEACSDTMGQECVPRRAFSRLVKRGWGLDPLVLWRGLAQIFIGSQSLENSGRRNHNLLAPHPSCVVSASVGARTSLYYFVVIDAGCRSKRKRLDMDRRERW</sequence>
<dbReference type="EMBL" id="KZ613942">
    <property type="protein sequence ID" value="PMD43543.1"/>
    <property type="molecule type" value="Genomic_DNA"/>
</dbReference>
<protein>
    <submittedName>
        <fullName evidence="1">Uncharacterized protein</fullName>
    </submittedName>
</protein>
<dbReference type="Proteomes" id="UP000235786">
    <property type="component" value="Unassembled WGS sequence"/>
</dbReference>
<keyword evidence="2" id="KW-1185">Reference proteome</keyword>
<accession>A0A2J6RYF5</accession>
<reference evidence="1 2" key="1">
    <citation type="submission" date="2016-04" db="EMBL/GenBank/DDBJ databases">
        <title>A degradative enzymes factory behind the ericoid mycorrhizal symbiosis.</title>
        <authorList>
            <consortium name="DOE Joint Genome Institute"/>
            <person name="Martino E."/>
            <person name="Morin E."/>
            <person name="Grelet G."/>
            <person name="Kuo A."/>
            <person name="Kohler A."/>
            <person name="Daghino S."/>
            <person name="Barry K."/>
            <person name="Choi C."/>
            <person name="Cichocki N."/>
            <person name="Clum A."/>
            <person name="Copeland A."/>
            <person name="Hainaut M."/>
            <person name="Haridas S."/>
            <person name="Labutti K."/>
            <person name="Lindquist E."/>
            <person name="Lipzen A."/>
            <person name="Khouja H.-R."/>
            <person name="Murat C."/>
            <person name="Ohm R."/>
            <person name="Olson A."/>
            <person name="Spatafora J."/>
            <person name="Veneault-Fourrey C."/>
            <person name="Henrissat B."/>
            <person name="Grigoriev I."/>
            <person name="Martin F."/>
            <person name="Perotto S."/>
        </authorList>
    </citation>
    <scope>NUCLEOTIDE SEQUENCE [LARGE SCALE GENOMIC DNA]</scope>
    <source>
        <strain evidence="1 2">F</strain>
    </source>
</reference>
<gene>
    <name evidence="1" type="ORF">L207DRAFT_299923</name>
</gene>
<dbReference type="AlphaFoldDB" id="A0A2J6RYF5"/>
<organism evidence="1 2">
    <name type="scientific">Hyaloscypha variabilis (strain UAMH 11265 / GT02V1 / F)</name>
    <name type="common">Meliniomyces variabilis</name>
    <dbReference type="NCBI Taxonomy" id="1149755"/>
    <lineage>
        <taxon>Eukaryota</taxon>
        <taxon>Fungi</taxon>
        <taxon>Dikarya</taxon>
        <taxon>Ascomycota</taxon>
        <taxon>Pezizomycotina</taxon>
        <taxon>Leotiomycetes</taxon>
        <taxon>Helotiales</taxon>
        <taxon>Hyaloscyphaceae</taxon>
        <taxon>Hyaloscypha</taxon>
        <taxon>Hyaloscypha variabilis</taxon>
    </lineage>
</organism>
<evidence type="ECO:0000313" key="1">
    <source>
        <dbReference type="EMBL" id="PMD43543.1"/>
    </source>
</evidence>